<evidence type="ECO:0000256" key="3">
    <source>
        <dbReference type="ARBA" id="ARBA00023163"/>
    </source>
</evidence>
<dbReference type="InterPro" id="IPR020449">
    <property type="entry name" value="Tscrpt_reg_AraC-type_HTH"/>
</dbReference>
<keyword evidence="4" id="KW-0812">Transmembrane</keyword>
<dbReference type="GO" id="GO:0043565">
    <property type="term" value="F:sequence-specific DNA binding"/>
    <property type="evidence" value="ECO:0007669"/>
    <property type="project" value="InterPro"/>
</dbReference>
<keyword evidence="4" id="KW-1133">Transmembrane helix</keyword>
<dbReference type="GO" id="GO:0003700">
    <property type="term" value="F:DNA-binding transcription factor activity"/>
    <property type="evidence" value="ECO:0007669"/>
    <property type="project" value="InterPro"/>
</dbReference>
<dbReference type="PROSITE" id="PS00041">
    <property type="entry name" value="HTH_ARAC_FAMILY_1"/>
    <property type="match status" value="1"/>
</dbReference>
<organism evidence="6 7">
    <name type="scientific">Parvularcula maris</name>
    <dbReference type="NCBI Taxonomy" id="2965077"/>
    <lineage>
        <taxon>Bacteria</taxon>
        <taxon>Pseudomonadati</taxon>
        <taxon>Pseudomonadota</taxon>
        <taxon>Alphaproteobacteria</taxon>
        <taxon>Parvularculales</taxon>
        <taxon>Parvularculaceae</taxon>
        <taxon>Parvularcula</taxon>
    </lineage>
</organism>
<dbReference type="AlphaFoldDB" id="A0A9X2L7Q3"/>
<keyword evidence="7" id="KW-1185">Reference proteome</keyword>
<dbReference type="PANTHER" id="PTHR43280:SF28">
    <property type="entry name" value="HTH-TYPE TRANSCRIPTIONAL ACTIVATOR RHAS"/>
    <property type="match status" value="1"/>
</dbReference>
<feature type="transmembrane region" description="Helical" evidence="4">
    <location>
        <begin position="74"/>
        <end position="96"/>
    </location>
</feature>
<feature type="transmembrane region" description="Helical" evidence="4">
    <location>
        <begin position="142"/>
        <end position="159"/>
    </location>
</feature>
<proteinExistence type="predicted"/>
<evidence type="ECO:0000313" key="6">
    <source>
        <dbReference type="EMBL" id="MCQ8184641.1"/>
    </source>
</evidence>
<dbReference type="EMBL" id="JANIBC010000002">
    <property type="protein sequence ID" value="MCQ8184641.1"/>
    <property type="molecule type" value="Genomic_DNA"/>
</dbReference>
<accession>A0A9X2L7Q3</accession>
<keyword evidence="3" id="KW-0804">Transcription</keyword>
<feature type="transmembrane region" description="Helical" evidence="4">
    <location>
        <begin position="41"/>
        <end position="62"/>
    </location>
</feature>
<dbReference type="RefSeq" id="WP_256618490.1">
    <property type="nucleotide sequence ID" value="NZ_JANIBC010000002.1"/>
</dbReference>
<dbReference type="PANTHER" id="PTHR43280">
    <property type="entry name" value="ARAC-FAMILY TRANSCRIPTIONAL REGULATOR"/>
    <property type="match status" value="1"/>
</dbReference>
<sequence length="380" mass="41269">MFEGLYFGWRTALLGMAVAPTLLIAFALFRTASHRQSNQLLGVLLLVLVGVVTPWIIGFAGFYDRWPELTSAPFAITLAIAPLFYGYLTVLVTGAFPSFWRLHLAPAALQFAVLFSGFLLPLPLKTAWSMARAPIVNPATDAAFVVGMVVYGWLCLDLIGHYQTALAASRSDDARFALPWLRNVVAAGGALFAAGILSKGVGLFVPLGYEGLLYLHAALALIALYLAVEGWRHSRLTFPRLGDLQADSPAPPSPPEAQNWSARGQVWRCRIEEEGWATEPDLTIAELAQRLGTNTHYLSRALNEGLGVNFSTFVNGLRAEVVAARLEAGDERALIDIALEAGFGSKATFNRVFRQSFGMSPTAYRAAVSQNQKNELRAGI</sequence>
<dbReference type="Pfam" id="PF12833">
    <property type="entry name" value="HTH_18"/>
    <property type="match status" value="1"/>
</dbReference>
<dbReference type="InterPro" id="IPR018060">
    <property type="entry name" value="HTH_AraC"/>
</dbReference>
<reference evidence="6" key="1">
    <citation type="submission" date="2022-07" db="EMBL/GenBank/DDBJ databases">
        <title>Parvularcula maris sp. nov., an algicidal bacterium isolated from seawater.</title>
        <authorList>
            <person name="Li F."/>
        </authorList>
    </citation>
    <scope>NUCLEOTIDE SEQUENCE</scope>
    <source>
        <strain evidence="6">BGMRC 0090</strain>
    </source>
</reference>
<keyword evidence="4" id="KW-0472">Membrane</keyword>
<feature type="transmembrane region" description="Helical" evidence="4">
    <location>
        <begin position="103"/>
        <end position="122"/>
    </location>
</feature>
<dbReference type="SMART" id="SM00342">
    <property type="entry name" value="HTH_ARAC"/>
    <property type="match status" value="1"/>
</dbReference>
<dbReference type="InterPro" id="IPR009057">
    <property type="entry name" value="Homeodomain-like_sf"/>
</dbReference>
<dbReference type="PRINTS" id="PR00032">
    <property type="entry name" value="HTHARAC"/>
</dbReference>
<evidence type="ECO:0000256" key="2">
    <source>
        <dbReference type="ARBA" id="ARBA00023125"/>
    </source>
</evidence>
<keyword evidence="1" id="KW-0805">Transcription regulation</keyword>
<feature type="transmembrane region" description="Helical" evidence="4">
    <location>
        <begin position="6"/>
        <end position="29"/>
    </location>
</feature>
<dbReference type="InterPro" id="IPR018062">
    <property type="entry name" value="HTH_AraC-typ_CS"/>
</dbReference>
<protein>
    <submittedName>
        <fullName evidence="6">AraC family transcriptional regulator</fullName>
    </submittedName>
</protein>
<dbReference type="SUPFAM" id="SSF46689">
    <property type="entry name" value="Homeodomain-like"/>
    <property type="match status" value="1"/>
</dbReference>
<evidence type="ECO:0000256" key="4">
    <source>
        <dbReference type="SAM" id="Phobius"/>
    </source>
</evidence>
<evidence type="ECO:0000256" key="1">
    <source>
        <dbReference type="ARBA" id="ARBA00023015"/>
    </source>
</evidence>
<comment type="caution">
    <text evidence="6">The sequence shown here is derived from an EMBL/GenBank/DDBJ whole genome shotgun (WGS) entry which is preliminary data.</text>
</comment>
<dbReference type="Gene3D" id="1.10.10.60">
    <property type="entry name" value="Homeodomain-like"/>
    <property type="match status" value="2"/>
</dbReference>
<evidence type="ECO:0000259" key="5">
    <source>
        <dbReference type="PROSITE" id="PS01124"/>
    </source>
</evidence>
<gene>
    <name evidence="6" type="ORF">NOG11_04500</name>
</gene>
<feature type="domain" description="HTH araC/xylS-type" evidence="5">
    <location>
        <begin position="279"/>
        <end position="367"/>
    </location>
</feature>
<name>A0A9X2L7Q3_9PROT</name>
<dbReference type="Proteomes" id="UP001142610">
    <property type="component" value="Unassembled WGS sequence"/>
</dbReference>
<dbReference type="PROSITE" id="PS01124">
    <property type="entry name" value="HTH_ARAC_FAMILY_2"/>
    <property type="match status" value="1"/>
</dbReference>
<feature type="transmembrane region" description="Helical" evidence="4">
    <location>
        <begin position="211"/>
        <end position="228"/>
    </location>
</feature>
<keyword evidence="2" id="KW-0238">DNA-binding</keyword>
<evidence type="ECO:0000313" key="7">
    <source>
        <dbReference type="Proteomes" id="UP001142610"/>
    </source>
</evidence>
<feature type="transmembrane region" description="Helical" evidence="4">
    <location>
        <begin position="180"/>
        <end position="205"/>
    </location>
</feature>